<proteinExistence type="predicted"/>
<name>A0ACB9Z923_9PEZI</name>
<comment type="caution">
    <text evidence="1">The sequence shown here is derived from an EMBL/GenBank/DDBJ whole genome shotgun (WGS) entry which is preliminary data.</text>
</comment>
<dbReference type="EMBL" id="MU393442">
    <property type="protein sequence ID" value="KAI4867972.1"/>
    <property type="molecule type" value="Genomic_DNA"/>
</dbReference>
<dbReference type="Proteomes" id="UP001497700">
    <property type="component" value="Unassembled WGS sequence"/>
</dbReference>
<reference evidence="1 2" key="1">
    <citation type="journal article" date="2022" name="New Phytol.">
        <title>Ecological generalism drives hyperdiversity of secondary metabolite gene clusters in xylarialean endophytes.</title>
        <authorList>
            <person name="Franco M.E.E."/>
            <person name="Wisecaver J.H."/>
            <person name="Arnold A.E."/>
            <person name="Ju Y.M."/>
            <person name="Slot J.C."/>
            <person name="Ahrendt S."/>
            <person name="Moore L.P."/>
            <person name="Eastman K.E."/>
            <person name="Scott K."/>
            <person name="Konkel Z."/>
            <person name="Mondo S.J."/>
            <person name="Kuo A."/>
            <person name="Hayes R.D."/>
            <person name="Haridas S."/>
            <person name="Andreopoulos B."/>
            <person name="Riley R."/>
            <person name="LaButti K."/>
            <person name="Pangilinan J."/>
            <person name="Lipzen A."/>
            <person name="Amirebrahimi M."/>
            <person name="Yan J."/>
            <person name="Adam C."/>
            <person name="Keymanesh K."/>
            <person name="Ng V."/>
            <person name="Louie K."/>
            <person name="Northen T."/>
            <person name="Drula E."/>
            <person name="Henrissat B."/>
            <person name="Hsieh H.M."/>
            <person name="Youens-Clark K."/>
            <person name="Lutzoni F."/>
            <person name="Miadlikowska J."/>
            <person name="Eastwood D.C."/>
            <person name="Hamelin R.C."/>
            <person name="Grigoriev I.V."/>
            <person name="U'Ren J.M."/>
        </authorList>
    </citation>
    <scope>NUCLEOTIDE SEQUENCE [LARGE SCALE GENOMIC DNA]</scope>
    <source>
        <strain evidence="1 2">CBS 119005</strain>
    </source>
</reference>
<gene>
    <name evidence="1" type="ORF">F4820DRAFT_170866</name>
</gene>
<sequence length="129" mass="13908">MANCMSVLRVFTARLQECFGIKTSPSTTEKQPLQISAPFNFKHETISLPGVSEDEIAVLKERAVTRLYPSSIGTPRKAPTPPTPNYPDPSFFSTPRKAPTPPTLAPIPVLKVTPSTPVSPPISPAGNRV</sequence>
<protein>
    <submittedName>
        <fullName evidence="1">Uncharacterized protein</fullName>
    </submittedName>
</protein>
<keyword evidence="2" id="KW-1185">Reference proteome</keyword>
<accession>A0ACB9Z923</accession>
<evidence type="ECO:0000313" key="2">
    <source>
        <dbReference type="Proteomes" id="UP001497700"/>
    </source>
</evidence>
<organism evidence="1 2">
    <name type="scientific">Hypoxylon rubiginosum</name>
    <dbReference type="NCBI Taxonomy" id="110542"/>
    <lineage>
        <taxon>Eukaryota</taxon>
        <taxon>Fungi</taxon>
        <taxon>Dikarya</taxon>
        <taxon>Ascomycota</taxon>
        <taxon>Pezizomycotina</taxon>
        <taxon>Sordariomycetes</taxon>
        <taxon>Xylariomycetidae</taxon>
        <taxon>Xylariales</taxon>
        <taxon>Hypoxylaceae</taxon>
        <taxon>Hypoxylon</taxon>
    </lineage>
</organism>
<evidence type="ECO:0000313" key="1">
    <source>
        <dbReference type="EMBL" id="KAI4867972.1"/>
    </source>
</evidence>